<dbReference type="EMBL" id="JBBJBU010000011">
    <property type="protein sequence ID" value="KAK7203582.1"/>
    <property type="molecule type" value="Genomic_DNA"/>
</dbReference>
<sequence length="109" mass="12421">MAYGKKKTRSSRASQHAAAISKHDPRRPHPTHSHSLISSQGTSTAERGNGRLQPCDRDPQPDIDSQWREYMNDYLDGILFSACYTDAQKFDAIRFAYDNFVSRTDKSKQ</sequence>
<dbReference type="GeneID" id="90039790"/>
<feature type="compositionally biased region" description="Basic and acidic residues" evidence="1">
    <location>
        <begin position="54"/>
        <end position="64"/>
    </location>
</feature>
<keyword evidence="3" id="KW-1185">Reference proteome</keyword>
<organism evidence="2 3">
    <name type="scientific">Myxozyma melibiosi</name>
    <dbReference type="NCBI Taxonomy" id="54550"/>
    <lineage>
        <taxon>Eukaryota</taxon>
        <taxon>Fungi</taxon>
        <taxon>Dikarya</taxon>
        <taxon>Ascomycota</taxon>
        <taxon>Saccharomycotina</taxon>
        <taxon>Lipomycetes</taxon>
        <taxon>Lipomycetales</taxon>
        <taxon>Lipomycetaceae</taxon>
        <taxon>Myxozyma</taxon>
    </lineage>
</organism>
<protein>
    <submittedName>
        <fullName evidence="2">Uncharacterized protein</fullName>
    </submittedName>
</protein>
<evidence type="ECO:0000313" key="2">
    <source>
        <dbReference type="EMBL" id="KAK7203582.1"/>
    </source>
</evidence>
<feature type="region of interest" description="Disordered" evidence="1">
    <location>
        <begin position="1"/>
        <end position="64"/>
    </location>
</feature>
<name>A0ABR1F1B3_9ASCO</name>
<evidence type="ECO:0000313" key="3">
    <source>
        <dbReference type="Proteomes" id="UP001498771"/>
    </source>
</evidence>
<accession>A0ABR1F1B3</accession>
<feature type="compositionally biased region" description="Polar residues" evidence="1">
    <location>
        <begin position="33"/>
        <end position="46"/>
    </location>
</feature>
<comment type="caution">
    <text evidence="2">The sequence shown here is derived from an EMBL/GenBank/DDBJ whole genome shotgun (WGS) entry which is preliminary data.</text>
</comment>
<proteinExistence type="predicted"/>
<dbReference type="Proteomes" id="UP001498771">
    <property type="component" value="Unassembled WGS sequence"/>
</dbReference>
<dbReference type="RefSeq" id="XP_064766615.1">
    <property type="nucleotide sequence ID" value="XM_064914278.1"/>
</dbReference>
<evidence type="ECO:0000256" key="1">
    <source>
        <dbReference type="SAM" id="MobiDB-lite"/>
    </source>
</evidence>
<reference evidence="2 3" key="1">
    <citation type="submission" date="2024-03" db="EMBL/GenBank/DDBJ databases">
        <title>Genome-scale model development and genomic sequencing of the oleaginous clade Lipomyces.</title>
        <authorList>
            <consortium name="Lawrence Berkeley National Laboratory"/>
            <person name="Czajka J.J."/>
            <person name="Han Y."/>
            <person name="Kim J."/>
            <person name="Mondo S.J."/>
            <person name="Hofstad B.A."/>
            <person name="Robles A."/>
            <person name="Haridas S."/>
            <person name="Riley R."/>
            <person name="LaButti K."/>
            <person name="Pangilinan J."/>
            <person name="Andreopoulos W."/>
            <person name="Lipzen A."/>
            <person name="Yan J."/>
            <person name="Wang M."/>
            <person name="Ng V."/>
            <person name="Grigoriev I.V."/>
            <person name="Spatafora J.W."/>
            <person name="Magnuson J.K."/>
            <person name="Baker S.E."/>
            <person name="Pomraning K.R."/>
        </authorList>
    </citation>
    <scope>NUCLEOTIDE SEQUENCE [LARGE SCALE GENOMIC DNA]</scope>
    <source>
        <strain evidence="2 3">Phaff 52-87</strain>
    </source>
</reference>
<feature type="compositionally biased region" description="Basic residues" evidence="1">
    <location>
        <begin position="1"/>
        <end position="10"/>
    </location>
</feature>
<gene>
    <name evidence="2" type="ORF">BZA70DRAFT_291166</name>
</gene>